<dbReference type="GO" id="GO:0046872">
    <property type="term" value="F:metal ion binding"/>
    <property type="evidence" value="ECO:0007669"/>
    <property type="project" value="UniProtKB-KW"/>
</dbReference>
<protein>
    <submittedName>
        <fullName evidence="6">HAD family phosphatase</fullName>
    </submittedName>
</protein>
<reference evidence="6 7" key="1">
    <citation type="submission" date="2022-12" db="EMBL/GenBank/DDBJ databases">
        <title>Metagenome assembled genome from gulf of manar.</title>
        <authorList>
            <person name="Kohli P."/>
            <person name="Pk S."/>
            <person name="Venkata Ramana C."/>
            <person name="Sasikala C."/>
        </authorList>
    </citation>
    <scope>NUCLEOTIDE SEQUENCE [LARGE SCALE GENOMIC DNA]</scope>
    <source>
        <strain evidence="6">JB008</strain>
    </source>
</reference>
<keyword evidence="3" id="KW-0479">Metal-binding</keyword>
<comment type="similarity">
    <text evidence="2">Belongs to the HAD-like hydrolase superfamily. CbbY/CbbZ/Gph/YieH family.</text>
</comment>
<dbReference type="InterPro" id="IPR006439">
    <property type="entry name" value="HAD-SF_hydro_IA"/>
</dbReference>
<gene>
    <name evidence="6" type="ORF">PQJ61_00370</name>
</gene>
<dbReference type="NCBIfam" id="TIGR01509">
    <property type="entry name" value="HAD-SF-IA-v3"/>
    <property type="match status" value="1"/>
</dbReference>
<dbReference type="InterPro" id="IPR023198">
    <property type="entry name" value="PGP-like_dom2"/>
</dbReference>
<dbReference type="SUPFAM" id="SSF56784">
    <property type="entry name" value="HAD-like"/>
    <property type="match status" value="1"/>
</dbReference>
<evidence type="ECO:0000313" key="6">
    <source>
        <dbReference type="EMBL" id="MDC7225197.1"/>
    </source>
</evidence>
<dbReference type="InterPro" id="IPR036412">
    <property type="entry name" value="HAD-like_sf"/>
</dbReference>
<dbReference type="PANTHER" id="PTHR46193">
    <property type="entry name" value="6-PHOSPHOGLUCONATE PHOSPHATASE"/>
    <property type="match status" value="1"/>
</dbReference>
<keyword evidence="5" id="KW-0119">Carbohydrate metabolism</keyword>
<dbReference type="SFLD" id="SFLDG01129">
    <property type="entry name" value="C1.5:_HAD__Beta-PGM__Phosphata"/>
    <property type="match status" value="1"/>
</dbReference>
<dbReference type="Proteomes" id="UP001221217">
    <property type="component" value="Unassembled WGS sequence"/>
</dbReference>
<dbReference type="AlphaFoldDB" id="A0AAJ1MI85"/>
<dbReference type="CDD" id="cd07505">
    <property type="entry name" value="HAD_BPGM-like"/>
    <property type="match status" value="1"/>
</dbReference>
<dbReference type="GO" id="GO:0003824">
    <property type="term" value="F:catalytic activity"/>
    <property type="evidence" value="ECO:0007669"/>
    <property type="project" value="UniProtKB-ARBA"/>
</dbReference>
<keyword evidence="4" id="KW-0460">Magnesium</keyword>
<evidence type="ECO:0000256" key="2">
    <source>
        <dbReference type="ARBA" id="ARBA00006171"/>
    </source>
</evidence>
<name>A0AAJ1MI85_9SPIO</name>
<evidence type="ECO:0000313" key="7">
    <source>
        <dbReference type="Proteomes" id="UP001221217"/>
    </source>
</evidence>
<dbReference type="Gene3D" id="3.40.50.1000">
    <property type="entry name" value="HAD superfamily/HAD-like"/>
    <property type="match status" value="1"/>
</dbReference>
<organism evidence="6 7">
    <name type="scientific">Candidatus Thalassospirochaeta sargassi</name>
    <dbReference type="NCBI Taxonomy" id="3119039"/>
    <lineage>
        <taxon>Bacteria</taxon>
        <taxon>Pseudomonadati</taxon>
        <taxon>Spirochaetota</taxon>
        <taxon>Spirochaetia</taxon>
        <taxon>Spirochaetales</taxon>
        <taxon>Spirochaetaceae</taxon>
        <taxon>Candidatus Thalassospirochaeta</taxon>
    </lineage>
</organism>
<sequence>MNYKGIILDFNGTLIWDTLLHKEAWLTFSRELGTPVTEKQYYNDVHGKSTRNILEMLFDRKIEESELARLSDHKEALYRDACLENPDVYCFAPGVEDFLDYLTDKDIPRTIATASEKVNVDFFVETLKLNRWFNPDLFTYDDGSLAIKPAPDLYLKAAERLNLKPSQLVIVEDTYYGALSAKNAGAGCLIITGPADDRHDELDQLEGVNQFISDFAEIDKSLFYA</sequence>
<evidence type="ECO:0000256" key="4">
    <source>
        <dbReference type="ARBA" id="ARBA00022842"/>
    </source>
</evidence>
<dbReference type="Pfam" id="PF00702">
    <property type="entry name" value="Hydrolase"/>
    <property type="match status" value="1"/>
</dbReference>
<accession>A0AAJ1MI85</accession>
<comment type="cofactor">
    <cofactor evidence="1">
        <name>Mg(2+)</name>
        <dbReference type="ChEBI" id="CHEBI:18420"/>
    </cofactor>
</comment>
<evidence type="ECO:0000256" key="3">
    <source>
        <dbReference type="ARBA" id="ARBA00022723"/>
    </source>
</evidence>
<dbReference type="Gene3D" id="1.10.150.240">
    <property type="entry name" value="Putative phosphatase, domain 2"/>
    <property type="match status" value="1"/>
</dbReference>
<evidence type="ECO:0000256" key="5">
    <source>
        <dbReference type="ARBA" id="ARBA00023277"/>
    </source>
</evidence>
<dbReference type="SFLD" id="SFLDS00003">
    <property type="entry name" value="Haloacid_Dehalogenase"/>
    <property type="match status" value="1"/>
</dbReference>
<evidence type="ECO:0000256" key="1">
    <source>
        <dbReference type="ARBA" id="ARBA00001946"/>
    </source>
</evidence>
<dbReference type="EMBL" id="JAQQAL010000002">
    <property type="protein sequence ID" value="MDC7225197.1"/>
    <property type="molecule type" value="Genomic_DNA"/>
</dbReference>
<proteinExistence type="inferred from homology"/>
<comment type="caution">
    <text evidence="6">The sequence shown here is derived from an EMBL/GenBank/DDBJ whole genome shotgun (WGS) entry which is preliminary data.</text>
</comment>
<dbReference type="InterPro" id="IPR051600">
    <property type="entry name" value="Beta-PGM-like"/>
</dbReference>
<dbReference type="InterPro" id="IPR023214">
    <property type="entry name" value="HAD_sf"/>
</dbReference>
<dbReference type="PANTHER" id="PTHR46193:SF18">
    <property type="entry name" value="HEXITOL PHOSPHATASE B"/>
    <property type="match status" value="1"/>
</dbReference>